<reference evidence="2" key="1">
    <citation type="journal article" date="2009" name="Genome Res.">
        <title>Comparative genomic analyses of the human fungal pathogens Coccidioides and their relatives.</title>
        <authorList>
            <person name="Sharpton T.J."/>
            <person name="Stajich J.E."/>
            <person name="Rounsley S.D."/>
            <person name="Gardner M.J."/>
            <person name="Wortman J.R."/>
            <person name="Jordar V.S."/>
            <person name="Maiti R."/>
            <person name="Kodira C.D."/>
            <person name="Neafsey D.E."/>
            <person name="Zeng Q."/>
            <person name="Hung C.-Y."/>
            <person name="McMahan C."/>
            <person name="Muszewska A."/>
            <person name="Grynberg M."/>
            <person name="Mandel M.A."/>
            <person name="Kellner E.M."/>
            <person name="Barker B.M."/>
            <person name="Galgiani J.N."/>
            <person name="Orbach M.J."/>
            <person name="Kirkland T.N."/>
            <person name="Cole G.T."/>
            <person name="Henn M.R."/>
            <person name="Birren B.W."/>
            <person name="Taylor J.W."/>
        </authorList>
    </citation>
    <scope>NUCLEOTIDE SEQUENCE [LARGE SCALE GENOMIC DNA]</scope>
    <source>
        <strain evidence="2">UAMH 1704</strain>
    </source>
</reference>
<dbReference type="HOGENOM" id="CLU_2348251_0_0_1"/>
<dbReference type="EMBL" id="CH476618">
    <property type="protein sequence ID" value="EEP81537.1"/>
    <property type="molecule type" value="Genomic_DNA"/>
</dbReference>
<sequence length="97" mass="11003">MDLHRKNRREQLKSIIDFAESLHVETIESNNCGDTAQSKPDALRHYINTALQITQVPDPAVRAELDAVGTRLWNSCTRSMRKEGLNEGIIKWLSRGS</sequence>
<keyword evidence="2" id="KW-1185">Reference proteome</keyword>
<dbReference type="RefSeq" id="XP_002583435.1">
    <property type="nucleotide sequence ID" value="XM_002583389.1"/>
</dbReference>
<accession>C4JXM9</accession>
<dbReference type="AlphaFoldDB" id="C4JXM9"/>
<organism evidence="1 2">
    <name type="scientific">Uncinocarpus reesii (strain UAMH 1704)</name>
    <dbReference type="NCBI Taxonomy" id="336963"/>
    <lineage>
        <taxon>Eukaryota</taxon>
        <taxon>Fungi</taxon>
        <taxon>Dikarya</taxon>
        <taxon>Ascomycota</taxon>
        <taxon>Pezizomycotina</taxon>
        <taxon>Eurotiomycetes</taxon>
        <taxon>Eurotiomycetidae</taxon>
        <taxon>Onygenales</taxon>
        <taxon>Onygenaceae</taxon>
        <taxon>Uncinocarpus</taxon>
    </lineage>
</organism>
<dbReference type="OrthoDB" id="65716at2759"/>
<dbReference type="VEuPathDB" id="FungiDB:UREG_06402"/>
<dbReference type="KEGG" id="ure:UREG_06402"/>
<proteinExistence type="predicted"/>
<protein>
    <submittedName>
        <fullName evidence="1">Uncharacterized protein</fullName>
    </submittedName>
</protein>
<evidence type="ECO:0000313" key="2">
    <source>
        <dbReference type="Proteomes" id="UP000002058"/>
    </source>
</evidence>
<dbReference type="GeneID" id="8442831"/>
<dbReference type="Proteomes" id="UP000002058">
    <property type="component" value="Unassembled WGS sequence"/>
</dbReference>
<dbReference type="InParanoid" id="C4JXM9"/>
<evidence type="ECO:0000313" key="1">
    <source>
        <dbReference type="EMBL" id="EEP81537.1"/>
    </source>
</evidence>
<gene>
    <name evidence="1" type="ORF">UREG_06402</name>
</gene>
<name>C4JXM9_UNCRE</name>